<accession>A0A1W6N579</accession>
<protein>
    <recommendedName>
        <fullName evidence="3">Nucleotidyl transferase AbiEii/AbiGii toxin family protein</fullName>
    </recommendedName>
</protein>
<dbReference type="EMBL" id="CP008743">
    <property type="protein sequence ID" value="ARN85007.1"/>
    <property type="molecule type" value="Genomic_DNA"/>
</dbReference>
<dbReference type="Gene3D" id="3.10.450.620">
    <property type="entry name" value="JHP933, nucleotidyltransferase-like core domain"/>
    <property type="match status" value="1"/>
</dbReference>
<dbReference type="STRING" id="1414854.GQ61_06570"/>
<dbReference type="RefSeq" id="WP_085784519.1">
    <property type="nucleotide sequence ID" value="NZ_CP008743.1"/>
</dbReference>
<dbReference type="InterPro" id="IPR014942">
    <property type="entry name" value="AbiEii"/>
</dbReference>
<dbReference type="Pfam" id="PF08843">
    <property type="entry name" value="AbiEii"/>
    <property type="match status" value="1"/>
</dbReference>
<dbReference type="OrthoDB" id="9780929at2"/>
<name>A0A1W6N579_9PROT</name>
<organism evidence="1 2">
    <name type="scientific">Candidatus Nucleicultrix amoebiphila FS5</name>
    <dbReference type="NCBI Taxonomy" id="1414854"/>
    <lineage>
        <taxon>Bacteria</taxon>
        <taxon>Pseudomonadati</taxon>
        <taxon>Pseudomonadota</taxon>
        <taxon>Alphaproteobacteria</taxon>
        <taxon>Holosporales</taxon>
        <taxon>Candidatus Nucleicultricaceae</taxon>
        <taxon>Candidatus Nucleicultrix</taxon>
    </lineage>
</organism>
<sequence length="317" mass="37113">MGESLNYLHHHSNFSDLLNIVGHKKNMDPALIEKDYWIMHCLYGLQKMGLSFQLKGGTSLSKGYQIIHRFSEDIDIRIEPLSGMTVYTGRNQNKPSHCNSRRDFYNALQKRIKIDGIDSVERDKNFDDEKFRSGGIRLLYHSRTSALTHLKEGILLEVGFDDVSPNKPRDITSWAYDHAVANRVPVKDNRARKVRCYDPGYTFVEKLQTISTKYRKITNKNSLPENFMRHYYDVYCLLKEPSILNFIGTADYHAHKKKRFRDADHKIIHENEAFTLTDPLIRNEFKHAYEKSRTLYYQGQPDFDEVVALIQKHSHQL</sequence>
<proteinExistence type="predicted"/>
<evidence type="ECO:0000313" key="1">
    <source>
        <dbReference type="EMBL" id="ARN85007.1"/>
    </source>
</evidence>
<dbReference type="KEGG" id="naf:GQ61_06570"/>
<gene>
    <name evidence="1" type="ORF">GQ61_06570</name>
</gene>
<dbReference type="AlphaFoldDB" id="A0A1W6N579"/>
<evidence type="ECO:0008006" key="3">
    <source>
        <dbReference type="Google" id="ProtNLM"/>
    </source>
</evidence>
<dbReference type="Proteomes" id="UP000237351">
    <property type="component" value="Chromosome"/>
</dbReference>
<evidence type="ECO:0000313" key="2">
    <source>
        <dbReference type="Proteomes" id="UP000237351"/>
    </source>
</evidence>
<keyword evidence="2" id="KW-1185">Reference proteome</keyword>
<reference evidence="1 2" key="1">
    <citation type="submission" date="2014-06" db="EMBL/GenBank/DDBJ databases">
        <title>The genome of the endonuclear symbiont Nucleicultrix amoebiphila.</title>
        <authorList>
            <person name="Schulz F."/>
            <person name="Horn M."/>
        </authorList>
    </citation>
    <scope>NUCLEOTIDE SEQUENCE [LARGE SCALE GENOMIC DNA]</scope>
    <source>
        <strain evidence="1 2">FS5</strain>
    </source>
</reference>